<proteinExistence type="predicted"/>
<dbReference type="InterPro" id="IPR050681">
    <property type="entry name" value="CDF/SLC30A"/>
</dbReference>
<dbReference type="SUPFAM" id="SSF161111">
    <property type="entry name" value="Cation efflux protein transmembrane domain-like"/>
    <property type="match status" value="1"/>
</dbReference>
<dbReference type="Gene3D" id="1.20.1510.10">
    <property type="entry name" value="Cation efflux protein transmembrane domain"/>
    <property type="match status" value="2"/>
</dbReference>
<evidence type="ECO:0000256" key="2">
    <source>
        <dbReference type="ARBA" id="ARBA00022692"/>
    </source>
</evidence>
<dbReference type="PANTHER" id="PTHR11562:SF40">
    <property type="entry name" value="CATION EFFLUX SYSTEM PROTEIN"/>
    <property type="match status" value="1"/>
</dbReference>
<keyword evidence="2 5" id="KW-0812">Transmembrane</keyword>
<dbReference type="GO" id="GO:0005385">
    <property type="term" value="F:zinc ion transmembrane transporter activity"/>
    <property type="evidence" value="ECO:0007669"/>
    <property type="project" value="TreeGrafter"/>
</dbReference>
<sequence>MAVQSANLRHGHIFLRTDHEHNERRTWWVVWICIVMMLVEIVGGFLSGSIALIADGVHMSTHAGALLLTALAYRYARKHVHDPRFSFGTGKIGDLAGFSSAIVMAMIAVVIGFEAVRQFFAPMPVNYTEALPIAGLALLVNVITGWILIGGHSHHHEHHSMHTHPHITDHEDERKSLFLNNKIIHLEIYERGVPPRFRIYSDHATDLANLPVSVETVRPNGQRHVFLMATQKGYLESVEEIPEPHEFSAIVDCNGTSSLVQFSEHEHTHESIGRDNNMRAAIAHIVTDSAVSALVVVGLWLGFTFNWLWMNPLAAIVGAIVIGNWAYGLVRDTAKILLDMTPDQSLAQQIQEKIEMNGDTVSDLHLWRLGPGHLGAILSVQTSTQSSIKEYQQKLSCFRSISHLTIEIYRTEPPN</sequence>
<evidence type="ECO:0000313" key="7">
    <source>
        <dbReference type="EMBL" id="OCX72636.1"/>
    </source>
</evidence>
<dbReference type="AlphaFoldDB" id="A0A1C2I9G6"/>
<organism evidence="7 8">
    <name type="scientific">Acidithiobacillus thiooxidans</name>
    <name type="common">Thiobacillus thiooxidans</name>
    <dbReference type="NCBI Taxonomy" id="930"/>
    <lineage>
        <taxon>Bacteria</taxon>
        <taxon>Pseudomonadati</taxon>
        <taxon>Pseudomonadota</taxon>
        <taxon>Acidithiobacillia</taxon>
        <taxon>Acidithiobacillales</taxon>
        <taxon>Acidithiobacillaceae</taxon>
        <taxon>Acidithiobacillus</taxon>
    </lineage>
</organism>
<evidence type="ECO:0000256" key="4">
    <source>
        <dbReference type="ARBA" id="ARBA00023136"/>
    </source>
</evidence>
<feature type="transmembrane region" description="Helical" evidence="5">
    <location>
        <begin position="281"/>
        <end position="303"/>
    </location>
</feature>
<protein>
    <submittedName>
        <fullName evidence="7">Cation transporter</fullName>
    </submittedName>
</protein>
<feature type="transmembrane region" description="Helical" evidence="5">
    <location>
        <begin position="95"/>
        <end position="113"/>
    </location>
</feature>
<dbReference type="RefSeq" id="WP_065974019.1">
    <property type="nucleotide sequence ID" value="NZ_LWRY01000104.1"/>
</dbReference>
<dbReference type="OrthoDB" id="271709at2"/>
<gene>
    <name evidence="7" type="ORF">A6M23_09475</name>
</gene>
<comment type="subcellular location">
    <subcellularLocation>
        <location evidence="1">Membrane</location>
        <topology evidence="1">Multi-pass membrane protein</topology>
    </subcellularLocation>
</comment>
<keyword evidence="3 5" id="KW-1133">Transmembrane helix</keyword>
<feature type="transmembrane region" description="Helical" evidence="5">
    <location>
        <begin position="133"/>
        <end position="151"/>
    </location>
</feature>
<dbReference type="InterPro" id="IPR002524">
    <property type="entry name" value="Cation_efflux"/>
</dbReference>
<keyword evidence="4 5" id="KW-0472">Membrane</keyword>
<feature type="domain" description="Cation efflux protein transmembrane" evidence="6">
    <location>
        <begin position="29"/>
        <end position="338"/>
    </location>
</feature>
<evidence type="ECO:0000313" key="8">
    <source>
        <dbReference type="Proteomes" id="UP000095008"/>
    </source>
</evidence>
<dbReference type="Pfam" id="PF01545">
    <property type="entry name" value="Cation_efflux"/>
    <property type="match status" value="1"/>
</dbReference>
<dbReference type="GO" id="GO:0005886">
    <property type="term" value="C:plasma membrane"/>
    <property type="evidence" value="ECO:0007669"/>
    <property type="project" value="TreeGrafter"/>
</dbReference>
<dbReference type="PANTHER" id="PTHR11562">
    <property type="entry name" value="CATION EFFLUX PROTEIN/ ZINC TRANSPORTER"/>
    <property type="match status" value="1"/>
</dbReference>
<dbReference type="NCBIfam" id="TIGR01297">
    <property type="entry name" value="CDF"/>
    <property type="match status" value="1"/>
</dbReference>
<dbReference type="InterPro" id="IPR027469">
    <property type="entry name" value="Cation_efflux_TMD_sf"/>
</dbReference>
<feature type="transmembrane region" description="Helical" evidence="5">
    <location>
        <begin position="59"/>
        <end position="75"/>
    </location>
</feature>
<reference evidence="7" key="1">
    <citation type="journal article" date="2016" name="Int. J. Mol. Sci.">
        <title>Comparative genomics of the extreme acidophile Acidithiobacillus thiooxidans reveals intraspecific divergence and niche adaptation.</title>
        <authorList>
            <person name="Zhang X."/>
            <person name="Feng X."/>
            <person name="Tao J."/>
            <person name="Ma L."/>
            <person name="Xiao Y."/>
            <person name="Liang Y."/>
            <person name="Liu X."/>
            <person name="Yin H."/>
        </authorList>
    </citation>
    <scope>NUCLEOTIDE SEQUENCE [LARGE SCALE GENOMIC DNA]</scope>
    <source>
        <strain evidence="7">DXS-W</strain>
    </source>
</reference>
<dbReference type="EMBL" id="LWRY01000104">
    <property type="protein sequence ID" value="OCX72636.1"/>
    <property type="molecule type" value="Genomic_DNA"/>
</dbReference>
<dbReference type="Proteomes" id="UP000095008">
    <property type="component" value="Unassembled WGS sequence"/>
</dbReference>
<accession>A0A1C2I9G6</accession>
<dbReference type="InterPro" id="IPR058533">
    <property type="entry name" value="Cation_efflux_TM"/>
</dbReference>
<name>A0A1C2I9G6_ACITH</name>
<feature type="transmembrane region" description="Helical" evidence="5">
    <location>
        <begin position="28"/>
        <end position="53"/>
    </location>
</feature>
<evidence type="ECO:0000256" key="3">
    <source>
        <dbReference type="ARBA" id="ARBA00022989"/>
    </source>
</evidence>
<keyword evidence="8" id="KW-1185">Reference proteome</keyword>
<evidence type="ECO:0000256" key="1">
    <source>
        <dbReference type="ARBA" id="ARBA00004141"/>
    </source>
</evidence>
<comment type="caution">
    <text evidence="7">The sequence shown here is derived from an EMBL/GenBank/DDBJ whole genome shotgun (WGS) entry which is preliminary data.</text>
</comment>
<evidence type="ECO:0000256" key="5">
    <source>
        <dbReference type="SAM" id="Phobius"/>
    </source>
</evidence>
<dbReference type="NCBIfam" id="NF033827">
    <property type="entry name" value="CDF_efflux_DmeF"/>
    <property type="match status" value="1"/>
</dbReference>
<evidence type="ECO:0000259" key="6">
    <source>
        <dbReference type="Pfam" id="PF01545"/>
    </source>
</evidence>
<feature type="transmembrane region" description="Helical" evidence="5">
    <location>
        <begin position="309"/>
        <end position="330"/>
    </location>
</feature>